<evidence type="ECO:0000259" key="1">
    <source>
        <dbReference type="PROSITE" id="PS51087"/>
    </source>
</evidence>
<dbReference type="NCBIfam" id="NF003967">
    <property type="entry name" value="PRK05461.1"/>
    <property type="match status" value="1"/>
</dbReference>
<reference evidence="2 3" key="1">
    <citation type="submission" date="2018-06" db="EMBL/GenBank/DDBJ databases">
        <authorList>
            <consortium name="Pathogen Informatics"/>
            <person name="Doyle S."/>
        </authorList>
    </citation>
    <scope>NUCLEOTIDE SEQUENCE [LARGE SCALE GENOMIC DNA]</scope>
    <source>
        <strain evidence="2 3">NCTC11388</strain>
    </source>
</reference>
<dbReference type="InterPro" id="IPR036767">
    <property type="entry name" value="ApaG_sf"/>
</dbReference>
<dbReference type="PANTHER" id="PTHR14289:SF16">
    <property type="entry name" value="POLYMERASE DELTA-INTERACTING PROTEIN 2"/>
    <property type="match status" value="1"/>
</dbReference>
<evidence type="ECO:0000313" key="2">
    <source>
        <dbReference type="EMBL" id="SUJ15572.1"/>
    </source>
</evidence>
<dbReference type="PROSITE" id="PS51087">
    <property type="entry name" value="APAG"/>
    <property type="match status" value="1"/>
</dbReference>
<protein>
    <submittedName>
        <fullName evidence="2">CO2+/MG2+ efflux protein ApaG</fullName>
    </submittedName>
</protein>
<proteinExistence type="predicted"/>
<sequence>MVSQITEGVKISVESIYQPEYSNPEKEHFMFAYRISIENVGDYTVKLLRRHWQIFDAIGEHREVEGDGVVGEQPVIQPGESHQYVSGCNLKSEMGYMEGTYQMYRQLDGEIFYVEIPRFNLIANHRLN</sequence>
<dbReference type="GO" id="GO:0070987">
    <property type="term" value="P:error-free translesion synthesis"/>
    <property type="evidence" value="ECO:0007669"/>
    <property type="project" value="TreeGrafter"/>
</dbReference>
<accession>A0A380CB56</accession>
<dbReference type="InterPro" id="IPR007474">
    <property type="entry name" value="ApaG_domain"/>
</dbReference>
<dbReference type="RefSeq" id="WP_115170355.1">
    <property type="nucleotide sequence ID" value="NZ_UGYW01000002.1"/>
</dbReference>
<dbReference type="PANTHER" id="PTHR14289">
    <property type="entry name" value="F-BOX ONLY PROTEIN 3"/>
    <property type="match status" value="1"/>
</dbReference>
<dbReference type="Pfam" id="PF04379">
    <property type="entry name" value="DUF525"/>
    <property type="match status" value="1"/>
</dbReference>
<gene>
    <name evidence="2" type="primary">apaG</name>
    <name evidence="2" type="ORF">NCTC11388_02504</name>
</gene>
<dbReference type="Gene3D" id="2.60.40.1470">
    <property type="entry name" value="ApaG domain"/>
    <property type="match status" value="1"/>
</dbReference>
<organism evidence="2 3">
    <name type="scientific">Sphingobacterium spiritivorum</name>
    <name type="common">Flavobacterium spiritivorum</name>
    <dbReference type="NCBI Taxonomy" id="258"/>
    <lineage>
        <taxon>Bacteria</taxon>
        <taxon>Pseudomonadati</taxon>
        <taxon>Bacteroidota</taxon>
        <taxon>Sphingobacteriia</taxon>
        <taxon>Sphingobacteriales</taxon>
        <taxon>Sphingobacteriaceae</taxon>
        <taxon>Sphingobacterium</taxon>
    </lineage>
</organism>
<evidence type="ECO:0000313" key="3">
    <source>
        <dbReference type="Proteomes" id="UP000254893"/>
    </source>
</evidence>
<dbReference type="Proteomes" id="UP000254893">
    <property type="component" value="Unassembled WGS sequence"/>
</dbReference>
<feature type="domain" description="ApaG" evidence="1">
    <location>
        <begin position="3"/>
        <end position="128"/>
    </location>
</feature>
<dbReference type="SUPFAM" id="SSF110069">
    <property type="entry name" value="ApaG-like"/>
    <property type="match status" value="1"/>
</dbReference>
<dbReference type="EMBL" id="UGYW01000002">
    <property type="protein sequence ID" value="SUJ15572.1"/>
    <property type="molecule type" value="Genomic_DNA"/>
</dbReference>
<dbReference type="AlphaFoldDB" id="A0A380CB56"/>
<name>A0A380CB56_SPHSI</name>